<evidence type="ECO:0000256" key="8">
    <source>
        <dbReference type="ARBA" id="ARBA00023242"/>
    </source>
</evidence>
<keyword evidence="5" id="KW-0779">Telomere</keyword>
<feature type="compositionally biased region" description="Basic and acidic residues" evidence="10">
    <location>
        <begin position="241"/>
        <end position="261"/>
    </location>
</feature>
<evidence type="ECO:0000313" key="13">
    <source>
        <dbReference type="Ensembl" id="ENSSPUP00000020609.1"/>
    </source>
</evidence>
<comment type="subcellular location">
    <subcellularLocation>
        <location evidence="2">Chromosome</location>
        <location evidence="2">Telomere</location>
    </subcellularLocation>
    <subcellularLocation>
        <location evidence="1 9">Nucleus</location>
    </subcellularLocation>
</comment>
<accession>A0A8D0HHM8</accession>
<evidence type="ECO:0000259" key="12">
    <source>
        <dbReference type="Pfam" id="PF15412"/>
    </source>
</evidence>
<dbReference type="GO" id="GO:0016604">
    <property type="term" value="C:nuclear body"/>
    <property type="evidence" value="ECO:0007669"/>
    <property type="project" value="Ensembl"/>
</dbReference>
<dbReference type="PANTHER" id="PTHR16140">
    <property type="entry name" value="NON-STRUCTURAL MAINTENANCE OF CHROMOSOMES ELEMENT 4"/>
    <property type="match status" value="1"/>
</dbReference>
<keyword evidence="5" id="KW-0158">Chromosome</keyword>
<evidence type="ECO:0000256" key="6">
    <source>
        <dbReference type="ARBA" id="ARBA00023172"/>
    </source>
</evidence>
<dbReference type="Pfam" id="PF15412">
    <property type="entry name" value="Nse4-Nse3_bdg"/>
    <property type="match status" value="1"/>
</dbReference>
<comment type="function">
    <text evidence="9">Component of the SMC5-SMC6 complex, that promotes sister chromatid alignment after DNA damage and facilitates double-stranded DNA breaks (DSBs) repair via homologous recombination between sister chromatids.</text>
</comment>
<dbReference type="PANTHER" id="PTHR16140:SF0">
    <property type="entry name" value="NON-STRUCTURAL MAINTENANCE OF CHROMOSOMES ELEMENT 4"/>
    <property type="match status" value="1"/>
</dbReference>
<evidence type="ECO:0000256" key="4">
    <source>
        <dbReference type="ARBA" id="ARBA00022763"/>
    </source>
</evidence>
<dbReference type="Ensembl" id="ENSSPUT00000021960.1">
    <property type="protein sequence ID" value="ENSSPUP00000020609.1"/>
    <property type="gene ID" value="ENSSPUG00000015836.1"/>
</dbReference>
<evidence type="ECO:0000256" key="2">
    <source>
        <dbReference type="ARBA" id="ARBA00004574"/>
    </source>
</evidence>
<evidence type="ECO:0000256" key="3">
    <source>
        <dbReference type="ARBA" id="ARBA00008997"/>
    </source>
</evidence>
<proteinExistence type="inferred from homology"/>
<dbReference type="OMA" id="FMGINRT"/>
<gene>
    <name evidence="13" type="primary">NSMCE4A</name>
</gene>
<feature type="compositionally biased region" description="Basic residues" evidence="10">
    <location>
        <begin position="45"/>
        <end position="55"/>
    </location>
</feature>
<evidence type="ECO:0000256" key="7">
    <source>
        <dbReference type="ARBA" id="ARBA00023204"/>
    </source>
</evidence>
<dbReference type="InterPro" id="IPR029225">
    <property type="entry name" value="Nse4_Nse3-bd"/>
</dbReference>
<comment type="similarity">
    <text evidence="3 9">Belongs to the NSE4 family.</text>
</comment>
<feature type="compositionally biased region" description="Low complexity" evidence="10">
    <location>
        <begin position="1"/>
        <end position="15"/>
    </location>
</feature>
<keyword evidence="4 9" id="KW-0227">DNA damage</keyword>
<protein>
    <recommendedName>
        <fullName evidence="9">Non-structural maintenance of chromosomes element 4</fullName>
    </recommendedName>
</protein>
<dbReference type="AlphaFoldDB" id="A0A8D0HHM8"/>
<sequence length="390" mass="43725">MPLDSAAGGATMAEEGGSGDSGRGRSRQPLLPAARNGAALEPPRQRRPSGGHARPRPPPAQEPRGRDEEDEEPQPSGETAASGEDGDDSRKRLLRQEYRKLIDSVQQNREVMLSNRSDKLTEALEDANQLFNGVSRPREAALDAQFLVLASNLGKEKANQLHADMTVFDPPAFAEDLLTLMGLNRLEGEENDSDNESFTGGFLPNDAWHKLGVEAKRYFRRAPSFHYMLGSFSADPPVPRQRIERQRKQAGAEERRAMPAQLKKMEESHQEATEKEVERILGFLQAYFKSNSHKPIPFFELMVDPNSFARTVENIFHVSFLIRDGHARIKLDEDKLPVIEPLDPEDGENDQDAQARKQVIISLNHQEWQNIVETFEISQPMIPPLSQPPT</sequence>
<evidence type="ECO:0000259" key="11">
    <source>
        <dbReference type="Pfam" id="PF08743"/>
    </source>
</evidence>
<feature type="region of interest" description="Disordered" evidence="10">
    <location>
        <begin position="1"/>
        <end position="89"/>
    </location>
</feature>
<dbReference type="Pfam" id="PF08743">
    <property type="entry name" value="Nse4_C"/>
    <property type="match status" value="1"/>
</dbReference>
<reference evidence="13" key="2">
    <citation type="submission" date="2025-09" db="UniProtKB">
        <authorList>
            <consortium name="Ensembl"/>
        </authorList>
    </citation>
    <scope>IDENTIFICATION</scope>
</reference>
<dbReference type="InterPro" id="IPR014854">
    <property type="entry name" value="Nse4_C"/>
</dbReference>
<dbReference type="GO" id="GO:0000781">
    <property type="term" value="C:chromosome, telomeric region"/>
    <property type="evidence" value="ECO:0007669"/>
    <property type="project" value="UniProtKB-SubCell"/>
</dbReference>
<keyword evidence="6 9" id="KW-0233">DNA recombination</keyword>
<evidence type="ECO:0000256" key="5">
    <source>
        <dbReference type="ARBA" id="ARBA00022895"/>
    </source>
</evidence>
<keyword evidence="7 9" id="KW-0234">DNA repair</keyword>
<dbReference type="GO" id="GO:0006310">
    <property type="term" value="P:DNA recombination"/>
    <property type="evidence" value="ECO:0007669"/>
    <property type="project" value="UniProtKB-UniRule"/>
</dbReference>
<evidence type="ECO:0000313" key="14">
    <source>
        <dbReference type="Proteomes" id="UP000694392"/>
    </source>
</evidence>
<evidence type="ECO:0000256" key="9">
    <source>
        <dbReference type="RuleBase" id="RU365071"/>
    </source>
</evidence>
<dbReference type="GO" id="GO:0030915">
    <property type="term" value="C:Smc5-Smc6 complex"/>
    <property type="evidence" value="ECO:0007669"/>
    <property type="project" value="UniProtKB-UniRule"/>
</dbReference>
<dbReference type="GeneTree" id="ENSGT00390000011476"/>
<dbReference type="InterPro" id="IPR027786">
    <property type="entry name" value="Nse4/EID"/>
</dbReference>
<dbReference type="Proteomes" id="UP000694392">
    <property type="component" value="Unplaced"/>
</dbReference>
<name>A0A8D0HHM8_SPHPU</name>
<reference evidence="13" key="1">
    <citation type="submission" date="2025-08" db="UniProtKB">
        <authorList>
            <consortium name="Ensembl"/>
        </authorList>
    </citation>
    <scope>IDENTIFICATION</scope>
</reference>
<organism evidence="13 14">
    <name type="scientific">Sphenodon punctatus</name>
    <name type="common">Tuatara</name>
    <name type="synonym">Hatteria punctata</name>
    <dbReference type="NCBI Taxonomy" id="8508"/>
    <lineage>
        <taxon>Eukaryota</taxon>
        <taxon>Metazoa</taxon>
        <taxon>Chordata</taxon>
        <taxon>Craniata</taxon>
        <taxon>Vertebrata</taxon>
        <taxon>Euteleostomi</taxon>
        <taxon>Lepidosauria</taxon>
        <taxon>Sphenodontia</taxon>
        <taxon>Sphenodontidae</taxon>
        <taxon>Sphenodon</taxon>
    </lineage>
</organism>
<feature type="domain" description="Non-structural maintenance of chromosome element 4 C-terminal" evidence="11">
    <location>
        <begin position="295"/>
        <end position="382"/>
    </location>
</feature>
<comment type="subunit">
    <text evidence="9">Component of the SMC5-SMC6 complex.</text>
</comment>
<keyword evidence="8 9" id="KW-0539">Nucleus</keyword>
<feature type="region of interest" description="Disordered" evidence="10">
    <location>
        <begin position="238"/>
        <end position="261"/>
    </location>
</feature>
<feature type="domain" description="Nse4/EID protein Nse3/MAGE-binding" evidence="12">
    <location>
        <begin position="143"/>
        <end position="196"/>
    </location>
</feature>
<dbReference type="GO" id="GO:0006281">
    <property type="term" value="P:DNA repair"/>
    <property type="evidence" value="ECO:0007669"/>
    <property type="project" value="UniProtKB-UniRule"/>
</dbReference>
<keyword evidence="14" id="KW-1185">Reference proteome</keyword>
<evidence type="ECO:0000256" key="1">
    <source>
        <dbReference type="ARBA" id="ARBA00004123"/>
    </source>
</evidence>
<evidence type="ECO:0000256" key="10">
    <source>
        <dbReference type="SAM" id="MobiDB-lite"/>
    </source>
</evidence>